<reference evidence="11 12" key="1">
    <citation type="submission" date="2018-08" db="EMBL/GenBank/DDBJ databases">
        <title>Meiothermus terrae DSM 26712 genome sequencing project.</title>
        <authorList>
            <person name="Da Costa M.S."/>
            <person name="Albuquerque L."/>
            <person name="Raposo P."/>
            <person name="Froufe H.J.C."/>
            <person name="Barroso C.S."/>
            <person name="Egas C."/>
        </authorList>
    </citation>
    <scope>NUCLEOTIDE SEQUENCE [LARGE SCALE GENOMIC DNA]</scope>
    <source>
        <strain evidence="11 12">DSM 26712</strain>
    </source>
</reference>
<dbReference type="OrthoDB" id="62420at2"/>
<dbReference type="GO" id="GO:0005886">
    <property type="term" value="C:plasma membrane"/>
    <property type="evidence" value="ECO:0007669"/>
    <property type="project" value="UniProtKB-SubCell"/>
</dbReference>
<dbReference type="GO" id="GO:0015297">
    <property type="term" value="F:antiporter activity"/>
    <property type="evidence" value="ECO:0007669"/>
    <property type="project" value="UniProtKB-KW"/>
</dbReference>
<feature type="transmembrane region" description="Helical" evidence="10">
    <location>
        <begin position="396"/>
        <end position="417"/>
    </location>
</feature>
<dbReference type="PIRSF" id="PIRSF006603">
    <property type="entry name" value="DinF"/>
    <property type="match status" value="1"/>
</dbReference>
<feature type="transmembrane region" description="Helical" evidence="10">
    <location>
        <begin position="367"/>
        <end position="384"/>
    </location>
</feature>
<dbReference type="InterPro" id="IPR048279">
    <property type="entry name" value="MdtK-like"/>
</dbReference>
<dbReference type="RefSeq" id="WP_119315755.1">
    <property type="nucleotide sequence ID" value="NZ_QXDL01000131.1"/>
</dbReference>
<comment type="subcellular location">
    <subcellularLocation>
        <location evidence="1">Cell membrane</location>
        <topology evidence="1">Multi-pass membrane protein</topology>
    </subcellularLocation>
</comment>
<sequence length="461" mass="49090">MGESSSSKTWAKGYLRLLGTAIPLILGTGYLAILEFIDRVMLSWYSKDAVAAVTPASVSSLALISFFMGISVYVGTFVAQYLGAGLKGKIGPFFWHGVYLSVLGGVLVLPFALLSPSIFAVIGHAPQIQALEAEYFHIICLGAVFPIMNAFLMSFFSSIGRLGVVVVSILAAVVVNITLGYALIFGKLGAPEMGVAGSAISTVCASTVSLAIYAVYLLLGTVKKEYDLARSARLDLRLLASILRYGVPNGIQFFLDVIGFTVFLLIVGRIGVNELAASNIVLNINNIAFMPMFGIGMAISILVAERIGARDHAGVKVIVNQGLVIGLAYVGTIAAIYFFGPGVLIQPFTLGHGVIQDPSVLDHTKSILALVALYSLFDAVGIVVSNAIKGAGDTRFVMVTNLIGTVFVLIMPTFILVEVFEVGVFSAWVVFTATVIVMCAVFCLRYLSGRWKTVTLVNRLV</sequence>
<keyword evidence="12" id="KW-1185">Reference proteome</keyword>
<keyword evidence="2" id="KW-0813">Transport</keyword>
<accession>A0A399EIM9</accession>
<keyword evidence="6 10" id="KW-1133">Transmembrane helix</keyword>
<evidence type="ECO:0000256" key="8">
    <source>
        <dbReference type="ARBA" id="ARBA00023136"/>
    </source>
</evidence>
<evidence type="ECO:0000256" key="7">
    <source>
        <dbReference type="ARBA" id="ARBA00023065"/>
    </source>
</evidence>
<gene>
    <name evidence="11" type="primary">norM</name>
    <name evidence="11" type="ORF">Mterra_02765</name>
</gene>
<evidence type="ECO:0000256" key="6">
    <source>
        <dbReference type="ARBA" id="ARBA00022989"/>
    </source>
</evidence>
<dbReference type="InterPro" id="IPR002528">
    <property type="entry name" value="MATE_fam"/>
</dbReference>
<feature type="transmembrane region" description="Helical" evidence="10">
    <location>
        <begin position="253"/>
        <end position="272"/>
    </location>
</feature>
<dbReference type="NCBIfam" id="TIGR00797">
    <property type="entry name" value="matE"/>
    <property type="match status" value="1"/>
</dbReference>
<keyword evidence="7" id="KW-0406">Ion transport</keyword>
<dbReference type="PANTHER" id="PTHR43298">
    <property type="entry name" value="MULTIDRUG RESISTANCE PROTEIN NORM-RELATED"/>
    <property type="match status" value="1"/>
</dbReference>
<evidence type="ECO:0000313" key="11">
    <source>
        <dbReference type="EMBL" id="RIH82192.1"/>
    </source>
</evidence>
<keyword evidence="4" id="KW-1003">Cell membrane</keyword>
<feature type="transmembrane region" description="Helical" evidence="10">
    <location>
        <begin position="162"/>
        <end position="184"/>
    </location>
</feature>
<name>A0A399EIM9_9DEIN</name>
<feature type="transmembrane region" description="Helical" evidence="10">
    <location>
        <begin position="284"/>
        <end position="305"/>
    </location>
</feature>
<evidence type="ECO:0000313" key="12">
    <source>
        <dbReference type="Proteomes" id="UP000265715"/>
    </source>
</evidence>
<feature type="transmembrane region" description="Helical" evidence="10">
    <location>
        <begin position="423"/>
        <end position="444"/>
    </location>
</feature>
<organism evidence="11 12">
    <name type="scientific">Calidithermus terrae</name>
    <dbReference type="NCBI Taxonomy" id="1408545"/>
    <lineage>
        <taxon>Bacteria</taxon>
        <taxon>Thermotogati</taxon>
        <taxon>Deinococcota</taxon>
        <taxon>Deinococci</taxon>
        <taxon>Thermales</taxon>
        <taxon>Thermaceae</taxon>
        <taxon>Calidithermus</taxon>
    </lineage>
</organism>
<keyword evidence="8 10" id="KW-0472">Membrane</keyword>
<feature type="transmembrane region" description="Helical" evidence="10">
    <location>
        <begin position="317"/>
        <end position="340"/>
    </location>
</feature>
<keyword evidence="3" id="KW-0050">Antiport</keyword>
<dbReference type="GO" id="GO:0042910">
    <property type="term" value="F:xenobiotic transmembrane transporter activity"/>
    <property type="evidence" value="ECO:0007669"/>
    <property type="project" value="InterPro"/>
</dbReference>
<evidence type="ECO:0000256" key="2">
    <source>
        <dbReference type="ARBA" id="ARBA00022448"/>
    </source>
</evidence>
<dbReference type="GO" id="GO:0006811">
    <property type="term" value="P:monoatomic ion transport"/>
    <property type="evidence" value="ECO:0007669"/>
    <property type="project" value="UniProtKB-KW"/>
</dbReference>
<keyword evidence="5 10" id="KW-0812">Transmembrane</keyword>
<dbReference type="InterPro" id="IPR050222">
    <property type="entry name" value="MATE_MdtK"/>
</dbReference>
<comment type="caution">
    <text evidence="11">The sequence shown here is derived from an EMBL/GenBank/DDBJ whole genome shotgun (WGS) entry which is preliminary data.</text>
</comment>
<feature type="transmembrane region" description="Helical" evidence="10">
    <location>
        <begin position="196"/>
        <end position="219"/>
    </location>
</feature>
<evidence type="ECO:0000256" key="3">
    <source>
        <dbReference type="ARBA" id="ARBA00022449"/>
    </source>
</evidence>
<dbReference type="Pfam" id="PF01554">
    <property type="entry name" value="MatE"/>
    <property type="match status" value="2"/>
</dbReference>
<feature type="transmembrane region" description="Helical" evidence="10">
    <location>
        <begin position="93"/>
        <end position="115"/>
    </location>
</feature>
<dbReference type="PANTHER" id="PTHR43298:SF2">
    <property type="entry name" value="FMN_FAD EXPORTER YEEO-RELATED"/>
    <property type="match status" value="1"/>
</dbReference>
<feature type="transmembrane region" description="Helical" evidence="10">
    <location>
        <begin position="14"/>
        <end position="37"/>
    </location>
</feature>
<evidence type="ECO:0000256" key="4">
    <source>
        <dbReference type="ARBA" id="ARBA00022475"/>
    </source>
</evidence>
<evidence type="ECO:0000256" key="10">
    <source>
        <dbReference type="SAM" id="Phobius"/>
    </source>
</evidence>
<protein>
    <recommendedName>
        <fullName evidence="9">Multidrug-efflux transporter</fullName>
    </recommendedName>
</protein>
<proteinExistence type="predicted"/>
<evidence type="ECO:0000256" key="1">
    <source>
        <dbReference type="ARBA" id="ARBA00004651"/>
    </source>
</evidence>
<evidence type="ECO:0000256" key="5">
    <source>
        <dbReference type="ARBA" id="ARBA00022692"/>
    </source>
</evidence>
<feature type="transmembrane region" description="Helical" evidence="10">
    <location>
        <begin position="57"/>
        <end position="81"/>
    </location>
</feature>
<dbReference type="Proteomes" id="UP000265715">
    <property type="component" value="Unassembled WGS sequence"/>
</dbReference>
<dbReference type="AlphaFoldDB" id="A0A399EIM9"/>
<dbReference type="CDD" id="cd13133">
    <property type="entry name" value="MATE_like_7"/>
    <property type="match status" value="1"/>
</dbReference>
<feature type="transmembrane region" description="Helical" evidence="10">
    <location>
        <begin position="135"/>
        <end position="155"/>
    </location>
</feature>
<dbReference type="EMBL" id="QXDL01000131">
    <property type="protein sequence ID" value="RIH82192.1"/>
    <property type="molecule type" value="Genomic_DNA"/>
</dbReference>
<evidence type="ECO:0000256" key="9">
    <source>
        <dbReference type="ARBA" id="ARBA00031636"/>
    </source>
</evidence>